<accession>A0A9P4JIV8</accession>
<keyword evidence="6 12" id="KW-0479">Metal-binding</keyword>
<dbReference type="AlphaFoldDB" id="A0A9P4JIV8"/>
<evidence type="ECO:0000256" key="13">
    <source>
        <dbReference type="RuleBase" id="RU000461"/>
    </source>
</evidence>
<name>A0A9P4JIV8_9PLEO</name>
<keyword evidence="11" id="KW-0472">Membrane</keyword>
<feature type="binding site" description="axial binding residue" evidence="12">
    <location>
        <position position="421"/>
    </location>
    <ligand>
        <name>heme</name>
        <dbReference type="ChEBI" id="CHEBI:30413"/>
    </ligand>
    <ligandPart>
        <name>Fe</name>
        <dbReference type="ChEBI" id="CHEBI:18248"/>
    </ligandPart>
</feature>
<keyword evidence="10 13" id="KW-0503">Monooxygenase</keyword>
<protein>
    <submittedName>
        <fullName evidence="14">Cytochrome P450 monooxygenase-like protein</fullName>
    </submittedName>
</protein>
<sequence length="481" mass="55412">MFKWFGSYLTSLFASMIIYRLCFHPLKNFPGPKLAAVTKFWHVYRSRNSTNYLVMEEIHKQYGNLVRTGPNEISIFHPNGHELLDGANNENNRDVWYDILHPRKSIIFIRNVEDHDERRSTWSYAVSSKATKEYAPRLHSLVKDLSDCIASYNSHPVKVNDIMSWFSFDAMGHVTFGEDFGMIQSKTIQPVLIKQRRALGMMAPVNDAIWLARFAFQYLPFLHTVRDWLDTAIFCEERIQLRLRSKTKTMDMSTFFIREFDDLSQQRGLKFATDILHGNAISAMVAGSDTTRATLISVWYFLSKYPEHQHKLLSELATVNDGDVSGLSRLLHLNAFINEALRLVPPAMTGESRIMGPKGLWVDDIWVPGGVKVTAPKYVLHRLSSAFKYPDDFIPERWYSRPDLVMDKRAFGPFGVGARQCIGKSISLLETRLVLAILLKRFRVRFDPSYDPTTLLRDLQDEVTAQPGELWCIFEPRKDVS</sequence>
<evidence type="ECO:0000256" key="9">
    <source>
        <dbReference type="ARBA" id="ARBA00023004"/>
    </source>
</evidence>
<keyword evidence="8 13" id="KW-0560">Oxidoreductase</keyword>
<dbReference type="InterPro" id="IPR001128">
    <property type="entry name" value="Cyt_P450"/>
</dbReference>
<evidence type="ECO:0000256" key="7">
    <source>
        <dbReference type="ARBA" id="ARBA00022989"/>
    </source>
</evidence>
<dbReference type="GO" id="GO:0020037">
    <property type="term" value="F:heme binding"/>
    <property type="evidence" value="ECO:0007669"/>
    <property type="project" value="InterPro"/>
</dbReference>
<comment type="similarity">
    <text evidence="3 13">Belongs to the cytochrome P450 family.</text>
</comment>
<dbReference type="GO" id="GO:0004497">
    <property type="term" value="F:monooxygenase activity"/>
    <property type="evidence" value="ECO:0007669"/>
    <property type="project" value="UniProtKB-KW"/>
</dbReference>
<evidence type="ECO:0000313" key="14">
    <source>
        <dbReference type="EMBL" id="KAF2199990.1"/>
    </source>
</evidence>
<dbReference type="SUPFAM" id="SSF48264">
    <property type="entry name" value="Cytochrome P450"/>
    <property type="match status" value="1"/>
</dbReference>
<comment type="subcellular location">
    <subcellularLocation>
        <location evidence="2">Membrane</location>
    </subcellularLocation>
</comment>
<evidence type="ECO:0000256" key="3">
    <source>
        <dbReference type="ARBA" id="ARBA00010617"/>
    </source>
</evidence>
<dbReference type="GO" id="GO:0016705">
    <property type="term" value="F:oxidoreductase activity, acting on paired donors, with incorporation or reduction of molecular oxygen"/>
    <property type="evidence" value="ECO:0007669"/>
    <property type="project" value="InterPro"/>
</dbReference>
<dbReference type="PRINTS" id="PR00385">
    <property type="entry name" value="P450"/>
</dbReference>
<evidence type="ECO:0000256" key="4">
    <source>
        <dbReference type="ARBA" id="ARBA00022617"/>
    </source>
</evidence>
<dbReference type="OrthoDB" id="6692864at2759"/>
<evidence type="ECO:0000256" key="11">
    <source>
        <dbReference type="ARBA" id="ARBA00023136"/>
    </source>
</evidence>
<keyword evidence="4 12" id="KW-0349">Heme</keyword>
<dbReference type="EMBL" id="ML994045">
    <property type="protein sequence ID" value="KAF2199990.1"/>
    <property type="molecule type" value="Genomic_DNA"/>
</dbReference>
<dbReference type="InterPro" id="IPR036396">
    <property type="entry name" value="Cyt_P450_sf"/>
</dbReference>
<keyword evidence="9 12" id="KW-0408">Iron</keyword>
<evidence type="ECO:0000256" key="1">
    <source>
        <dbReference type="ARBA" id="ARBA00001971"/>
    </source>
</evidence>
<evidence type="ECO:0000256" key="5">
    <source>
        <dbReference type="ARBA" id="ARBA00022692"/>
    </source>
</evidence>
<evidence type="ECO:0000256" key="12">
    <source>
        <dbReference type="PIRSR" id="PIRSR602401-1"/>
    </source>
</evidence>
<dbReference type="PANTHER" id="PTHR24305:SF112">
    <property type="entry name" value="L-ORNITHINE-N5-MONOOXYGENASE (EUROFUNG)"/>
    <property type="match status" value="1"/>
</dbReference>
<comment type="caution">
    <text evidence="14">The sequence shown here is derived from an EMBL/GenBank/DDBJ whole genome shotgun (WGS) entry which is preliminary data.</text>
</comment>
<dbReference type="InterPro" id="IPR017972">
    <property type="entry name" value="Cyt_P450_CS"/>
</dbReference>
<dbReference type="GO" id="GO:0005506">
    <property type="term" value="F:iron ion binding"/>
    <property type="evidence" value="ECO:0007669"/>
    <property type="project" value="InterPro"/>
</dbReference>
<keyword evidence="7" id="KW-1133">Transmembrane helix</keyword>
<dbReference type="Proteomes" id="UP000799536">
    <property type="component" value="Unassembled WGS sequence"/>
</dbReference>
<evidence type="ECO:0000256" key="2">
    <source>
        <dbReference type="ARBA" id="ARBA00004370"/>
    </source>
</evidence>
<dbReference type="PANTHER" id="PTHR24305">
    <property type="entry name" value="CYTOCHROME P450"/>
    <property type="match status" value="1"/>
</dbReference>
<keyword evidence="15" id="KW-1185">Reference proteome</keyword>
<dbReference type="GO" id="GO:0016020">
    <property type="term" value="C:membrane"/>
    <property type="evidence" value="ECO:0007669"/>
    <property type="project" value="UniProtKB-SubCell"/>
</dbReference>
<dbReference type="InterPro" id="IPR050121">
    <property type="entry name" value="Cytochrome_P450_monoxygenase"/>
</dbReference>
<evidence type="ECO:0000313" key="15">
    <source>
        <dbReference type="Proteomes" id="UP000799536"/>
    </source>
</evidence>
<evidence type="ECO:0000256" key="6">
    <source>
        <dbReference type="ARBA" id="ARBA00022723"/>
    </source>
</evidence>
<dbReference type="PROSITE" id="PS00086">
    <property type="entry name" value="CYTOCHROME_P450"/>
    <property type="match status" value="1"/>
</dbReference>
<dbReference type="PRINTS" id="PR00463">
    <property type="entry name" value="EP450I"/>
</dbReference>
<comment type="cofactor">
    <cofactor evidence="1 12">
        <name>heme</name>
        <dbReference type="ChEBI" id="CHEBI:30413"/>
    </cofactor>
</comment>
<dbReference type="Pfam" id="PF00067">
    <property type="entry name" value="p450"/>
    <property type="match status" value="1"/>
</dbReference>
<dbReference type="InterPro" id="IPR002401">
    <property type="entry name" value="Cyt_P450_E_grp-I"/>
</dbReference>
<keyword evidence="5" id="KW-0812">Transmembrane</keyword>
<gene>
    <name evidence="14" type="ORF">GQ43DRAFT_481989</name>
</gene>
<proteinExistence type="inferred from homology"/>
<organism evidence="14 15">
    <name type="scientific">Delitschia confertaspora ATCC 74209</name>
    <dbReference type="NCBI Taxonomy" id="1513339"/>
    <lineage>
        <taxon>Eukaryota</taxon>
        <taxon>Fungi</taxon>
        <taxon>Dikarya</taxon>
        <taxon>Ascomycota</taxon>
        <taxon>Pezizomycotina</taxon>
        <taxon>Dothideomycetes</taxon>
        <taxon>Pleosporomycetidae</taxon>
        <taxon>Pleosporales</taxon>
        <taxon>Delitschiaceae</taxon>
        <taxon>Delitschia</taxon>
    </lineage>
</organism>
<dbReference type="Gene3D" id="1.10.630.10">
    <property type="entry name" value="Cytochrome P450"/>
    <property type="match status" value="1"/>
</dbReference>
<evidence type="ECO:0000256" key="10">
    <source>
        <dbReference type="ARBA" id="ARBA00023033"/>
    </source>
</evidence>
<reference evidence="14" key="1">
    <citation type="journal article" date="2020" name="Stud. Mycol.">
        <title>101 Dothideomycetes genomes: a test case for predicting lifestyles and emergence of pathogens.</title>
        <authorList>
            <person name="Haridas S."/>
            <person name="Albert R."/>
            <person name="Binder M."/>
            <person name="Bloem J."/>
            <person name="Labutti K."/>
            <person name="Salamov A."/>
            <person name="Andreopoulos B."/>
            <person name="Baker S."/>
            <person name="Barry K."/>
            <person name="Bills G."/>
            <person name="Bluhm B."/>
            <person name="Cannon C."/>
            <person name="Castanera R."/>
            <person name="Culley D."/>
            <person name="Daum C."/>
            <person name="Ezra D."/>
            <person name="Gonzalez J."/>
            <person name="Henrissat B."/>
            <person name="Kuo A."/>
            <person name="Liang C."/>
            <person name="Lipzen A."/>
            <person name="Lutzoni F."/>
            <person name="Magnuson J."/>
            <person name="Mondo S."/>
            <person name="Nolan M."/>
            <person name="Ohm R."/>
            <person name="Pangilinan J."/>
            <person name="Park H.-J."/>
            <person name="Ramirez L."/>
            <person name="Alfaro M."/>
            <person name="Sun H."/>
            <person name="Tritt A."/>
            <person name="Yoshinaga Y."/>
            <person name="Zwiers L.-H."/>
            <person name="Turgeon B."/>
            <person name="Goodwin S."/>
            <person name="Spatafora J."/>
            <person name="Crous P."/>
            <person name="Grigoriev I."/>
        </authorList>
    </citation>
    <scope>NUCLEOTIDE SEQUENCE</scope>
    <source>
        <strain evidence="14">ATCC 74209</strain>
    </source>
</reference>
<evidence type="ECO:0000256" key="8">
    <source>
        <dbReference type="ARBA" id="ARBA00023002"/>
    </source>
</evidence>